<keyword evidence="3" id="KW-1185">Reference proteome</keyword>
<dbReference type="SUPFAM" id="SSF53756">
    <property type="entry name" value="UDP-Glycosyltransferase/glycogen phosphorylase"/>
    <property type="match status" value="1"/>
</dbReference>
<evidence type="ECO:0000313" key="3">
    <source>
        <dbReference type="Proteomes" id="UP001059480"/>
    </source>
</evidence>
<feature type="domain" description="Glycosyl transferase family 1" evidence="1">
    <location>
        <begin position="188"/>
        <end position="325"/>
    </location>
</feature>
<dbReference type="CDD" id="cd03801">
    <property type="entry name" value="GT4_PimA-like"/>
    <property type="match status" value="1"/>
</dbReference>
<dbReference type="InterPro" id="IPR050194">
    <property type="entry name" value="Glycosyltransferase_grp1"/>
</dbReference>
<dbReference type="EMBL" id="JANHNZ010000008">
    <property type="protein sequence ID" value="MCQ9210475.1"/>
    <property type="molecule type" value="Genomic_DNA"/>
</dbReference>
<dbReference type="RefSeq" id="WP_256945584.1">
    <property type="nucleotide sequence ID" value="NZ_JANHNZ010000008.1"/>
</dbReference>
<proteinExistence type="predicted"/>
<dbReference type="Gene3D" id="3.40.50.2000">
    <property type="entry name" value="Glycogen Phosphorylase B"/>
    <property type="match status" value="2"/>
</dbReference>
<dbReference type="PANTHER" id="PTHR45947:SF3">
    <property type="entry name" value="SULFOQUINOVOSYL TRANSFERASE SQD2"/>
    <property type="match status" value="1"/>
</dbReference>
<organism evidence="2 3">
    <name type="scientific">Granulicatella seriolae</name>
    <dbReference type="NCBI Taxonomy" id="2967226"/>
    <lineage>
        <taxon>Bacteria</taxon>
        <taxon>Bacillati</taxon>
        <taxon>Bacillota</taxon>
        <taxon>Bacilli</taxon>
        <taxon>Lactobacillales</taxon>
        <taxon>Carnobacteriaceae</taxon>
        <taxon>Granulicatella</taxon>
    </lineage>
</organism>
<reference evidence="2" key="2">
    <citation type="journal article" date="2023" name="Curr. Microbiol.">
        <title>Granulicatella seriolae sp. nov., a Novel Facultative Anaerobe Isolated from Yellowtail Marine Fish.</title>
        <authorList>
            <person name="Lee M."/>
            <person name="Choi Y.J."/>
            <person name="Farooq A."/>
            <person name="Jeong J.B."/>
            <person name="Jung M.Y."/>
        </authorList>
    </citation>
    <scope>NUCLEOTIDE SEQUENCE</scope>
    <source>
        <strain evidence="2">S8</strain>
    </source>
</reference>
<dbReference type="InterPro" id="IPR001296">
    <property type="entry name" value="Glyco_trans_1"/>
</dbReference>
<accession>A0ABT1WPX5</accession>
<reference evidence="2" key="1">
    <citation type="submission" date="2022-07" db="EMBL/GenBank/DDBJ databases">
        <authorList>
            <person name="Jung M.-Y."/>
            <person name="Lee M."/>
        </authorList>
    </citation>
    <scope>NUCLEOTIDE SEQUENCE</scope>
    <source>
        <strain evidence="2">S8</strain>
    </source>
</reference>
<dbReference type="PANTHER" id="PTHR45947">
    <property type="entry name" value="SULFOQUINOVOSYL TRANSFERASE SQD2"/>
    <property type="match status" value="1"/>
</dbReference>
<protein>
    <submittedName>
        <fullName evidence="2">Glycosyltransferase family 4 protein</fullName>
    </submittedName>
</protein>
<evidence type="ECO:0000313" key="2">
    <source>
        <dbReference type="EMBL" id="MCQ9210475.1"/>
    </source>
</evidence>
<name>A0ABT1WPX5_9LACT</name>
<sequence>MKNSDLRIMMISPLPPPIGGIARWTEQYIHYATNRKMDIRLVNTAIIGERSKIINSKRNILDEIKRTYQIIRQVIKIEREYKPDIIHLNTSCSKLGLFRDYLCALVVKKSSTKLFIHYHCNISDQISGRLQLLILKKMTKLADRRLVLNNDSKTYLLVNSDCESKIIPNFIDNSSIRNHLFVDSGKIKEIIFVGHIQESKGINEIIRVAEAMPDRIFNLVGPKQPSLNEENFPKNVKLLGILSKGDVQKRLKRSHLFLFPTYSEGFSVALLEAMASGLPIITTNVGANVDMLEDKGGIIVPVGDSEKIIEAIHDLDDSEYRQQMSDWNIDKVRRNYTLEGVMEKLFSEYEAVKSVL</sequence>
<evidence type="ECO:0000259" key="1">
    <source>
        <dbReference type="Pfam" id="PF00534"/>
    </source>
</evidence>
<comment type="caution">
    <text evidence="2">The sequence shown here is derived from an EMBL/GenBank/DDBJ whole genome shotgun (WGS) entry which is preliminary data.</text>
</comment>
<dbReference type="Proteomes" id="UP001059480">
    <property type="component" value="Unassembled WGS sequence"/>
</dbReference>
<reference evidence="2" key="3">
    <citation type="journal article" date="2023" name="Microbiol. Resour. Announc.">
        <title>Draft Genome Sequence of Granulicatella sp. Strain S8, Isolated from a Marine Fish, Seriola quinqueradiata.</title>
        <authorList>
            <person name="Lee M."/>
            <person name="Farooq A."/>
            <person name="Jeong J.B."/>
            <person name="Jung M.Y."/>
        </authorList>
    </citation>
    <scope>NUCLEOTIDE SEQUENCE</scope>
    <source>
        <strain evidence="2">S8</strain>
    </source>
</reference>
<gene>
    <name evidence="2" type="ORF">NPA36_07915</name>
</gene>
<dbReference type="Pfam" id="PF00534">
    <property type="entry name" value="Glycos_transf_1"/>
    <property type="match status" value="1"/>
</dbReference>